<dbReference type="Pfam" id="PF07096">
    <property type="entry name" value="DUF1358"/>
    <property type="match status" value="1"/>
</dbReference>
<protein>
    <recommendedName>
        <fullName evidence="3">Transmembrane protein 242</fullName>
    </recommendedName>
</protein>
<keyword evidence="6" id="KW-1133">Transmembrane helix</keyword>
<name>A0A6P6XYY9_DERPT</name>
<keyword evidence="7" id="KW-0496">Mitochondrion</keyword>
<dbReference type="PANTHER" id="PTHR13141">
    <property type="entry name" value="TRANSMEMBRANE PROTEIN 242"/>
    <property type="match status" value="1"/>
</dbReference>
<dbReference type="OrthoDB" id="2378895at2759"/>
<evidence type="ECO:0000313" key="11">
    <source>
        <dbReference type="RefSeq" id="XP_027198507.1"/>
    </source>
</evidence>
<dbReference type="Proteomes" id="UP000515146">
    <property type="component" value="Unplaced"/>
</dbReference>
<keyword evidence="10" id="KW-1185">Reference proteome</keyword>
<gene>
    <name evidence="11" type="primary">LOC113792773</name>
</gene>
<evidence type="ECO:0000256" key="3">
    <source>
        <dbReference type="ARBA" id="ARBA00013934"/>
    </source>
</evidence>
<organism evidence="10 11">
    <name type="scientific">Dermatophagoides pteronyssinus</name>
    <name type="common">European house dust mite</name>
    <dbReference type="NCBI Taxonomy" id="6956"/>
    <lineage>
        <taxon>Eukaryota</taxon>
        <taxon>Metazoa</taxon>
        <taxon>Ecdysozoa</taxon>
        <taxon>Arthropoda</taxon>
        <taxon>Chelicerata</taxon>
        <taxon>Arachnida</taxon>
        <taxon>Acari</taxon>
        <taxon>Acariformes</taxon>
        <taxon>Sarcoptiformes</taxon>
        <taxon>Astigmata</taxon>
        <taxon>Psoroptidia</taxon>
        <taxon>Analgoidea</taxon>
        <taxon>Pyroglyphidae</taxon>
        <taxon>Dermatophagoidinae</taxon>
        <taxon>Dermatophagoides</taxon>
    </lineage>
</organism>
<accession>A0A6P6XYY9</accession>
<comment type="subcellular location">
    <subcellularLocation>
        <location evidence="1">Mitochondrion inner membrane</location>
        <topology evidence="1">Multi-pass membrane protein</topology>
    </subcellularLocation>
</comment>
<keyword evidence="5" id="KW-0999">Mitochondrion inner membrane</keyword>
<dbReference type="PANTHER" id="PTHR13141:SF4">
    <property type="entry name" value="TRANSMEMBRANE PROTEIN 242"/>
    <property type="match status" value="1"/>
</dbReference>
<evidence type="ECO:0000256" key="6">
    <source>
        <dbReference type="ARBA" id="ARBA00022989"/>
    </source>
</evidence>
<dbReference type="FunCoup" id="A0A6P6XYY9">
    <property type="interactions" value="303"/>
</dbReference>
<evidence type="ECO:0000256" key="5">
    <source>
        <dbReference type="ARBA" id="ARBA00022792"/>
    </source>
</evidence>
<keyword evidence="4" id="KW-0812">Transmembrane</keyword>
<dbReference type="RefSeq" id="XP_027198507.1">
    <property type="nucleotide sequence ID" value="XM_027342706.1"/>
</dbReference>
<evidence type="ECO:0000256" key="8">
    <source>
        <dbReference type="ARBA" id="ARBA00023136"/>
    </source>
</evidence>
<comment type="function">
    <text evidence="9">Scaffold protein that participates in the c-ring assembly of mitochondrial ATP synthase (F(1)F(0) ATP synthase or complex V) by facilitating the membrane insertion and oligomer formation of the subunit c/ATP5MC3. Participates in the incorporation of the c-ring into vestigial complexes. Additionally influences the incorporation of subunits MT-ATP6, MT-ATP8, ATP5MJ, and ATP5MK in the ATP synthase.</text>
</comment>
<evidence type="ECO:0000256" key="4">
    <source>
        <dbReference type="ARBA" id="ARBA00022692"/>
    </source>
</evidence>
<reference evidence="11" key="1">
    <citation type="submission" date="2025-08" db="UniProtKB">
        <authorList>
            <consortium name="RefSeq"/>
        </authorList>
    </citation>
    <scope>IDENTIFICATION</scope>
    <source>
        <strain evidence="11">Airmid</strain>
    </source>
</reference>
<dbReference type="InParanoid" id="A0A6P6XYY9"/>
<sequence>MENSTNKESSSLTNHETKQKDSKFWETLFLSSIAAVGLLIGFSNGISVAKKNDETAFNKGLMMLPERPNQPGIPKPPPMESGVRLAARALGIGSLYAIGGVSIISAMIWFGVGAKNLKDFREKIGEKLPQIPRNNPPQGRTEFESFRDLFTYLAEESEKEKKLKEGEKNDTR</sequence>
<evidence type="ECO:0000313" key="10">
    <source>
        <dbReference type="Proteomes" id="UP000515146"/>
    </source>
</evidence>
<dbReference type="AlphaFoldDB" id="A0A6P6XYY9"/>
<evidence type="ECO:0000256" key="9">
    <source>
        <dbReference type="ARBA" id="ARBA00045905"/>
    </source>
</evidence>
<evidence type="ECO:0000256" key="2">
    <source>
        <dbReference type="ARBA" id="ARBA00007570"/>
    </source>
</evidence>
<dbReference type="KEGG" id="dpte:113792773"/>
<dbReference type="OMA" id="AFNKGLM"/>
<dbReference type="InterPro" id="IPR009792">
    <property type="entry name" value="TMEM242"/>
</dbReference>
<dbReference type="GO" id="GO:0005743">
    <property type="term" value="C:mitochondrial inner membrane"/>
    <property type="evidence" value="ECO:0007669"/>
    <property type="project" value="UniProtKB-SubCell"/>
</dbReference>
<dbReference type="GeneID" id="113792773"/>
<evidence type="ECO:0000256" key="7">
    <source>
        <dbReference type="ARBA" id="ARBA00023128"/>
    </source>
</evidence>
<evidence type="ECO:0000256" key="1">
    <source>
        <dbReference type="ARBA" id="ARBA00004448"/>
    </source>
</evidence>
<keyword evidence="8" id="KW-0472">Membrane</keyword>
<comment type="similarity">
    <text evidence="2">Belongs to the TMEM242 family.</text>
</comment>
<proteinExistence type="inferred from homology"/>